<dbReference type="GeneID" id="87841883"/>
<name>A0AAE0H632_9PEZI</name>
<dbReference type="Proteomes" id="UP001278766">
    <property type="component" value="Unassembled WGS sequence"/>
</dbReference>
<dbReference type="EMBL" id="JAUEPN010000013">
    <property type="protein sequence ID" value="KAK3290504.1"/>
    <property type="molecule type" value="Genomic_DNA"/>
</dbReference>
<feature type="region of interest" description="Disordered" evidence="1">
    <location>
        <begin position="27"/>
        <end position="47"/>
    </location>
</feature>
<feature type="signal peptide" evidence="2">
    <location>
        <begin position="1"/>
        <end position="16"/>
    </location>
</feature>
<comment type="caution">
    <text evidence="3">The sequence shown here is derived from an EMBL/GenBank/DDBJ whole genome shotgun (WGS) entry which is preliminary data.</text>
</comment>
<evidence type="ECO:0000313" key="3">
    <source>
        <dbReference type="EMBL" id="KAK3290504.1"/>
    </source>
</evidence>
<organism evidence="3 4">
    <name type="scientific">Chaetomium fimeti</name>
    <dbReference type="NCBI Taxonomy" id="1854472"/>
    <lineage>
        <taxon>Eukaryota</taxon>
        <taxon>Fungi</taxon>
        <taxon>Dikarya</taxon>
        <taxon>Ascomycota</taxon>
        <taxon>Pezizomycotina</taxon>
        <taxon>Sordariomycetes</taxon>
        <taxon>Sordariomycetidae</taxon>
        <taxon>Sordariales</taxon>
        <taxon>Chaetomiaceae</taxon>
        <taxon>Chaetomium</taxon>
    </lineage>
</organism>
<evidence type="ECO:0000256" key="2">
    <source>
        <dbReference type="SAM" id="SignalP"/>
    </source>
</evidence>
<keyword evidence="2" id="KW-0732">Signal</keyword>
<feature type="chain" id="PRO_5041999684" evidence="2">
    <location>
        <begin position="17"/>
        <end position="194"/>
    </location>
</feature>
<accession>A0AAE0H632</accession>
<gene>
    <name evidence="3" type="ORF">B0H64DRAFT_412660</name>
</gene>
<dbReference type="RefSeq" id="XP_062654018.1">
    <property type="nucleotide sequence ID" value="XM_062804935.1"/>
</dbReference>
<evidence type="ECO:0000313" key="4">
    <source>
        <dbReference type="Proteomes" id="UP001278766"/>
    </source>
</evidence>
<proteinExistence type="predicted"/>
<reference evidence="3" key="2">
    <citation type="submission" date="2023-06" db="EMBL/GenBank/DDBJ databases">
        <authorList>
            <consortium name="Lawrence Berkeley National Laboratory"/>
            <person name="Haridas S."/>
            <person name="Hensen N."/>
            <person name="Bonometti L."/>
            <person name="Westerberg I."/>
            <person name="Brannstrom I.O."/>
            <person name="Guillou S."/>
            <person name="Cros-Aarteil S."/>
            <person name="Calhoun S."/>
            <person name="Kuo A."/>
            <person name="Mondo S."/>
            <person name="Pangilinan J."/>
            <person name="Riley R."/>
            <person name="Labutti K."/>
            <person name="Andreopoulos B."/>
            <person name="Lipzen A."/>
            <person name="Chen C."/>
            <person name="Yanf M."/>
            <person name="Daum C."/>
            <person name="Ng V."/>
            <person name="Clum A."/>
            <person name="Steindorff A."/>
            <person name="Ohm R."/>
            <person name="Martin F."/>
            <person name="Silar P."/>
            <person name="Natvig D."/>
            <person name="Lalanne C."/>
            <person name="Gautier V."/>
            <person name="Ament-Velasquez S.L."/>
            <person name="Kruys A."/>
            <person name="Hutchinson M.I."/>
            <person name="Powell A.J."/>
            <person name="Barry K."/>
            <person name="Miller A.N."/>
            <person name="Grigoriev I.V."/>
            <person name="Debuchy R."/>
            <person name="Gladieux P."/>
            <person name="Thoren M.H."/>
            <person name="Johannesson H."/>
        </authorList>
    </citation>
    <scope>NUCLEOTIDE SEQUENCE</scope>
    <source>
        <strain evidence="3">CBS 168.71</strain>
    </source>
</reference>
<protein>
    <submittedName>
        <fullName evidence="3">Uncharacterized protein</fullName>
    </submittedName>
</protein>
<reference evidence="3" key="1">
    <citation type="journal article" date="2023" name="Mol. Phylogenet. Evol.">
        <title>Genome-scale phylogeny and comparative genomics of the fungal order Sordariales.</title>
        <authorList>
            <person name="Hensen N."/>
            <person name="Bonometti L."/>
            <person name="Westerberg I."/>
            <person name="Brannstrom I.O."/>
            <person name="Guillou S."/>
            <person name="Cros-Aarteil S."/>
            <person name="Calhoun S."/>
            <person name="Haridas S."/>
            <person name="Kuo A."/>
            <person name="Mondo S."/>
            <person name="Pangilinan J."/>
            <person name="Riley R."/>
            <person name="LaButti K."/>
            <person name="Andreopoulos B."/>
            <person name="Lipzen A."/>
            <person name="Chen C."/>
            <person name="Yan M."/>
            <person name="Daum C."/>
            <person name="Ng V."/>
            <person name="Clum A."/>
            <person name="Steindorff A."/>
            <person name="Ohm R.A."/>
            <person name="Martin F."/>
            <person name="Silar P."/>
            <person name="Natvig D.O."/>
            <person name="Lalanne C."/>
            <person name="Gautier V."/>
            <person name="Ament-Velasquez S.L."/>
            <person name="Kruys A."/>
            <person name="Hutchinson M.I."/>
            <person name="Powell A.J."/>
            <person name="Barry K."/>
            <person name="Miller A.N."/>
            <person name="Grigoriev I.V."/>
            <person name="Debuchy R."/>
            <person name="Gladieux P."/>
            <person name="Hiltunen Thoren M."/>
            <person name="Johannesson H."/>
        </authorList>
    </citation>
    <scope>NUCLEOTIDE SEQUENCE</scope>
    <source>
        <strain evidence="3">CBS 168.71</strain>
    </source>
</reference>
<evidence type="ECO:0000256" key="1">
    <source>
        <dbReference type="SAM" id="MobiDB-lite"/>
    </source>
</evidence>
<sequence length="194" mass="21188">MPATLSCLVFIHRCLCQLRLSLSPLDSLSQTPRASESREPGGRTGRSLRPLVLPGMFRWIPASVPGSYGVSVQLVTSVCPCPDRVNRARVRIRLYIHPSGLLGLSQNTSSPNFPQDEPDALERAGLGWGSGCGTPWRWEICLFISENPGRLQFDEDGIRTNQGADVMVDSSTGPLRRIMGKGNITLAVVRFGNN</sequence>
<dbReference type="AlphaFoldDB" id="A0AAE0H632"/>
<keyword evidence="4" id="KW-1185">Reference proteome</keyword>